<gene>
    <name evidence="1" type="ORF">POCTA_138.1.T0870158</name>
</gene>
<dbReference type="OMA" id="FHFRCPS"/>
<keyword evidence="2" id="KW-1185">Reference proteome</keyword>
<dbReference type="EMBL" id="CAJJDP010000086">
    <property type="protein sequence ID" value="CAD8186219.1"/>
    <property type="molecule type" value="Genomic_DNA"/>
</dbReference>
<accession>A0A8S1WDK7</accession>
<dbReference type="AlphaFoldDB" id="A0A8S1WDK7"/>
<name>A0A8S1WDK7_PAROT</name>
<reference evidence="1" key="1">
    <citation type="submission" date="2021-01" db="EMBL/GenBank/DDBJ databases">
        <authorList>
            <consortium name="Genoscope - CEA"/>
            <person name="William W."/>
        </authorList>
    </citation>
    <scope>NUCLEOTIDE SEQUENCE</scope>
</reference>
<comment type="caution">
    <text evidence="1">The sequence shown here is derived from an EMBL/GenBank/DDBJ whole genome shotgun (WGS) entry which is preliminary data.</text>
</comment>
<sequence length="121" mass="14158">MHYSLVEGSQQTDSIQYPSKFHFRCPSQLPMGSPRIILLQNHFPVVKPIIVKQVQQGSHLKSIKNTSYTNRQPVKTLCNEQLEIPKQEKILKEKNKKLQLRKNMARKLLKITEYLGSYRKP</sequence>
<organism evidence="1 2">
    <name type="scientific">Paramecium octaurelia</name>
    <dbReference type="NCBI Taxonomy" id="43137"/>
    <lineage>
        <taxon>Eukaryota</taxon>
        <taxon>Sar</taxon>
        <taxon>Alveolata</taxon>
        <taxon>Ciliophora</taxon>
        <taxon>Intramacronucleata</taxon>
        <taxon>Oligohymenophorea</taxon>
        <taxon>Peniculida</taxon>
        <taxon>Parameciidae</taxon>
        <taxon>Paramecium</taxon>
    </lineage>
</organism>
<dbReference type="Proteomes" id="UP000683925">
    <property type="component" value="Unassembled WGS sequence"/>
</dbReference>
<evidence type="ECO:0000313" key="1">
    <source>
        <dbReference type="EMBL" id="CAD8186219.1"/>
    </source>
</evidence>
<evidence type="ECO:0000313" key="2">
    <source>
        <dbReference type="Proteomes" id="UP000683925"/>
    </source>
</evidence>
<protein>
    <submittedName>
        <fullName evidence="1">Uncharacterized protein</fullName>
    </submittedName>
</protein>
<proteinExistence type="predicted"/>